<sequence length="191" mass="20843">MQTVDRCIDSVCRMLNFAIAALLAVMVILVFGNVVARYGFNSGITISEELSRWMFIWMTFLGAVVALRERGHLGMDMLVSRLSRTGKTCCLALGQLLMLYIVGLIFKGSWEQAVINADVKAPVSGAPMAIVYASGVVFAVLSGLILLVDLYRTLTGRLRESDLIMIQESEDAGQLKQLLQEHGQASEGGKP</sequence>
<comment type="function">
    <text evidence="9">Part of the tripartite ATP-independent periplasmic (TRAP) transport system.</text>
</comment>
<evidence type="ECO:0000256" key="9">
    <source>
        <dbReference type="RuleBase" id="RU369079"/>
    </source>
</evidence>
<evidence type="ECO:0000313" key="13">
    <source>
        <dbReference type="Proteomes" id="UP000053096"/>
    </source>
</evidence>
<dbReference type="GO" id="GO:0015740">
    <property type="term" value="P:C4-dicarboxylate transport"/>
    <property type="evidence" value="ECO:0007669"/>
    <property type="project" value="TreeGrafter"/>
</dbReference>
<keyword evidence="3" id="KW-1003">Cell membrane</keyword>
<evidence type="ECO:0000313" key="11">
    <source>
        <dbReference type="EMBL" id="ANY17493.1"/>
    </source>
</evidence>
<evidence type="ECO:0000256" key="7">
    <source>
        <dbReference type="ARBA" id="ARBA00023136"/>
    </source>
</evidence>
<keyword evidence="2 9" id="KW-0813">Transport</keyword>
<evidence type="ECO:0000259" key="10">
    <source>
        <dbReference type="Pfam" id="PF04290"/>
    </source>
</evidence>
<evidence type="ECO:0000256" key="3">
    <source>
        <dbReference type="ARBA" id="ARBA00022475"/>
    </source>
</evidence>
<evidence type="ECO:0000313" key="14">
    <source>
        <dbReference type="Proteomes" id="UP000092950"/>
    </source>
</evidence>
<evidence type="ECO:0000256" key="1">
    <source>
        <dbReference type="ARBA" id="ARBA00004429"/>
    </source>
</evidence>
<evidence type="ECO:0000256" key="2">
    <source>
        <dbReference type="ARBA" id="ARBA00022448"/>
    </source>
</evidence>
<name>A0A0J6EZI4_9BORD</name>
<proteinExistence type="inferred from homology"/>
<dbReference type="Proteomes" id="UP000092950">
    <property type="component" value="Chromosome"/>
</dbReference>
<keyword evidence="6 9" id="KW-1133">Transmembrane helix</keyword>
<evidence type="ECO:0000313" key="12">
    <source>
        <dbReference type="EMBL" id="CUI72419.1"/>
    </source>
</evidence>
<protein>
    <recommendedName>
        <fullName evidence="9">TRAP transporter small permease protein</fullName>
    </recommendedName>
</protein>
<comment type="similarity">
    <text evidence="8 9">Belongs to the TRAP transporter small permease family.</text>
</comment>
<dbReference type="InterPro" id="IPR007387">
    <property type="entry name" value="TRAP_DctQ"/>
</dbReference>
<accession>A0A0J6EZI4</accession>
<keyword evidence="4 9" id="KW-0997">Cell inner membrane</keyword>
<comment type="subunit">
    <text evidence="9">The complex comprises the extracytoplasmic solute receptor protein and the two transmembrane proteins.</text>
</comment>
<dbReference type="Proteomes" id="UP000053096">
    <property type="component" value="Unassembled WGS sequence"/>
</dbReference>
<feature type="domain" description="Tripartite ATP-independent periplasmic transporters DctQ component" evidence="10">
    <location>
        <begin position="26"/>
        <end position="155"/>
    </location>
</feature>
<feature type="transmembrane region" description="Helical" evidence="9">
    <location>
        <begin position="130"/>
        <end position="151"/>
    </location>
</feature>
<keyword evidence="5 9" id="KW-0812">Transmembrane</keyword>
<reference evidence="12 13" key="1">
    <citation type="submission" date="2015-09" db="EMBL/GenBank/DDBJ databases">
        <authorList>
            <person name="Jackson K.R."/>
            <person name="Lunt B.L."/>
            <person name="Fisher J.N.B."/>
            <person name="Gardner A.V."/>
            <person name="Bailey M.E."/>
            <person name="Deus L.M."/>
            <person name="Earl A.S."/>
            <person name="Gibby P.D."/>
            <person name="Hartmann K.A."/>
            <person name="Liu J.E."/>
            <person name="Manci A.M."/>
            <person name="Nielsen D.A."/>
            <person name="Solomon M.B."/>
            <person name="Breakwell D.P."/>
            <person name="Burnett S.H."/>
            <person name="Grose J.H."/>
        </authorList>
    </citation>
    <scope>NUCLEOTIDE SEQUENCE [LARGE SCALE GENOMIC DNA]</scope>
    <source>
        <strain evidence="12 13">2789STDY5608636</strain>
    </source>
</reference>
<dbReference type="PANTHER" id="PTHR35011">
    <property type="entry name" value="2,3-DIKETO-L-GULONATE TRAP TRANSPORTER SMALL PERMEASE PROTEIN YIAM"/>
    <property type="match status" value="1"/>
</dbReference>
<reference evidence="11 14" key="2">
    <citation type="submission" date="2016-07" db="EMBL/GenBank/DDBJ databases">
        <title>Complete genome sequences of Bordetella pseudohinzii.</title>
        <authorList>
            <person name="Spilker T."/>
            <person name="Darrah R."/>
            <person name="LiPuma J.J."/>
        </authorList>
    </citation>
    <scope>NUCLEOTIDE SEQUENCE [LARGE SCALE GENOMIC DNA]</scope>
    <source>
        <strain evidence="11 14">HI4681</strain>
    </source>
</reference>
<feature type="transmembrane region" description="Helical" evidence="9">
    <location>
        <begin position="50"/>
        <end position="67"/>
    </location>
</feature>
<feature type="transmembrane region" description="Helical" evidence="9">
    <location>
        <begin position="88"/>
        <end position="110"/>
    </location>
</feature>
<dbReference type="EMBL" id="CP016440">
    <property type="protein sequence ID" value="ANY17493.1"/>
    <property type="molecule type" value="Genomic_DNA"/>
</dbReference>
<organism evidence="12 13">
    <name type="scientific">Bordetella pseudohinzii</name>
    <dbReference type="NCBI Taxonomy" id="1331258"/>
    <lineage>
        <taxon>Bacteria</taxon>
        <taxon>Pseudomonadati</taxon>
        <taxon>Pseudomonadota</taxon>
        <taxon>Betaproteobacteria</taxon>
        <taxon>Burkholderiales</taxon>
        <taxon>Alcaligenaceae</taxon>
        <taxon>Bordetella</taxon>
    </lineage>
</organism>
<keyword evidence="14" id="KW-1185">Reference proteome</keyword>
<dbReference type="InterPro" id="IPR055348">
    <property type="entry name" value="DctQ"/>
</dbReference>
<evidence type="ECO:0000256" key="6">
    <source>
        <dbReference type="ARBA" id="ARBA00022989"/>
    </source>
</evidence>
<dbReference type="GO" id="GO:0022857">
    <property type="term" value="F:transmembrane transporter activity"/>
    <property type="evidence" value="ECO:0007669"/>
    <property type="project" value="UniProtKB-UniRule"/>
</dbReference>
<evidence type="ECO:0000256" key="8">
    <source>
        <dbReference type="ARBA" id="ARBA00038436"/>
    </source>
</evidence>
<evidence type="ECO:0000256" key="4">
    <source>
        <dbReference type="ARBA" id="ARBA00022519"/>
    </source>
</evidence>
<dbReference type="GO" id="GO:0005886">
    <property type="term" value="C:plasma membrane"/>
    <property type="evidence" value="ECO:0007669"/>
    <property type="project" value="UniProtKB-SubCell"/>
</dbReference>
<gene>
    <name evidence="12" type="primary">yiaM_2</name>
    <name evidence="11" type="ORF">BBN53_17395</name>
    <name evidence="12" type="ORF">ERS370011_01936</name>
</gene>
<dbReference type="PANTHER" id="PTHR35011:SF2">
    <property type="entry name" value="2,3-DIKETO-L-GULONATE TRAP TRANSPORTER SMALL PERMEASE PROTEIN YIAM"/>
    <property type="match status" value="1"/>
</dbReference>
<comment type="subcellular location">
    <subcellularLocation>
        <location evidence="1 9">Cell inner membrane</location>
        <topology evidence="1 9">Multi-pass membrane protein</topology>
    </subcellularLocation>
</comment>
<dbReference type="KEGG" id="bpdz:BBN53_17395"/>
<dbReference type="AlphaFoldDB" id="A0A0J6EZI4"/>
<dbReference type="Pfam" id="PF04290">
    <property type="entry name" value="DctQ"/>
    <property type="match status" value="1"/>
</dbReference>
<accession>A0A0M7EWB1</accession>
<feature type="transmembrane region" description="Helical" evidence="9">
    <location>
        <begin position="15"/>
        <end position="38"/>
    </location>
</feature>
<dbReference type="EMBL" id="CYTV01000004">
    <property type="protein sequence ID" value="CUI72419.1"/>
    <property type="molecule type" value="Genomic_DNA"/>
</dbReference>
<evidence type="ECO:0000256" key="5">
    <source>
        <dbReference type="ARBA" id="ARBA00022692"/>
    </source>
</evidence>
<keyword evidence="7 9" id="KW-0472">Membrane</keyword>
<dbReference type="OrthoDB" id="9791324at2"/>